<dbReference type="InterPro" id="IPR002563">
    <property type="entry name" value="Flavin_Rdtase-like_dom"/>
</dbReference>
<accession>A0AAW4G7P3</accession>
<dbReference type="Proteomes" id="UP001195196">
    <property type="component" value="Unassembled WGS sequence"/>
</dbReference>
<reference evidence="4" key="1">
    <citation type="submission" date="2021-02" db="EMBL/GenBank/DDBJ databases">
        <title>Taxonomy, biology and ecology of Rhodococcus bacteria occurring in California pistachio and other woody hosts as revealed by genome sequence analyses.</title>
        <authorList>
            <person name="Riely B."/>
            <person name="Gai Y."/>
        </authorList>
    </citation>
    <scope>NUCLEOTIDE SEQUENCE</scope>
    <source>
        <strain evidence="4">BP-295</strain>
    </source>
</reference>
<dbReference type="SUPFAM" id="SSF50475">
    <property type="entry name" value="FMN-binding split barrel"/>
    <property type="match status" value="1"/>
</dbReference>
<dbReference type="Gene3D" id="2.30.110.10">
    <property type="entry name" value="Electron Transport, Fmn-binding Protein, Chain A"/>
    <property type="match status" value="1"/>
</dbReference>
<proteinExistence type="inferred from homology"/>
<dbReference type="InterPro" id="IPR050268">
    <property type="entry name" value="NADH-dep_flavin_reductase"/>
</dbReference>
<protein>
    <submittedName>
        <fullName evidence="4">Flavin reductase family protein</fullName>
    </submittedName>
</protein>
<feature type="domain" description="Flavin reductase like" evidence="3">
    <location>
        <begin position="19"/>
        <end position="160"/>
    </location>
</feature>
<comment type="caution">
    <text evidence="4">The sequence shown here is derived from an EMBL/GenBank/DDBJ whole genome shotgun (WGS) entry which is preliminary data.</text>
</comment>
<dbReference type="PANTHER" id="PTHR30466:SF1">
    <property type="entry name" value="FMN REDUCTASE (NADH) RUTF"/>
    <property type="match status" value="1"/>
</dbReference>
<name>A0AAW4G7P3_GORRU</name>
<evidence type="ECO:0000256" key="2">
    <source>
        <dbReference type="ARBA" id="ARBA00023002"/>
    </source>
</evidence>
<dbReference type="InterPro" id="IPR012349">
    <property type="entry name" value="Split_barrel_FMN-bd"/>
</dbReference>
<dbReference type="GO" id="GO:0042602">
    <property type="term" value="F:riboflavin reductase (NADPH) activity"/>
    <property type="evidence" value="ECO:0007669"/>
    <property type="project" value="TreeGrafter"/>
</dbReference>
<dbReference type="AlphaFoldDB" id="A0AAW4G7P3"/>
<keyword evidence="2" id="KW-0560">Oxidoreductase</keyword>
<dbReference type="SMART" id="SM00903">
    <property type="entry name" value="Flavin_Reduct"/>
    <property type="match status" value="1"/>
</dbReference>
<evidence type="ECO:0000256" key="1">
    <source>
        <dbReference type="ARBA" id="ARBA00008898"/>
    </source>
</evidence>
<sequence length="168" mass="17723">MPSNTTATDSLQASFRDAMAHVCSPVAVVTAFDGDRPHGTTVSAFMSLSMEPPMVTIALDQNSELLGVIRAHGNFAVNVLGAHQSDVALAFARKGHDKFDGIGWATTQTLPALNGAAIWMSCAAESFVTGGDHTIIVGAVRHVIREESPPLTYHGRIFGTHSPILNAT</sequence>
<evidence type="ECO:0000259" key="3">
    <source>
        <dbReference type="SMART" id="SM00903"/>
    </source>
</evidence>
<dbReference type="Pfam" id="PF01613">
    <property type="entry name" value="Flavin_Reduct"/>
    <property type="match status" value="1"/>
</dbReference>
<dbReference type="PANTHER" id="PTHR30466">
    <property type="entry name" value="FLAVIN REDUCTASE"/>
    <property type="match status" value="1"/>
</dbReference>
<dbReference type="GO" id="GO:0010181">
    <property type="term" value="F:FMN binding"/>
    <property type="evidence" value="ECO:0007669"/>
    <property type="project" value="InterPro"/>
</dbReference>
<comment type="similarity">
    <text evidence="1">Belongs to the non-flavoprotein flavin reductase family.</text>
</comment>
<evidence type="ECO:0000313" key="5">
    <source>
        <dbReference type="Proteomes" id="UP001195196"/>
    </source>
</evidence>
<gene>
    <name evidence="4" type="ORF">JTZ10_14685</name>
</gene>
<dbReference type="EMBL" id="JAFFGU010000006">
    <property type="protein sequence ID" value="MBM7279001.1"/>
    <property type="molecule type" value="Genomic_DNA"/>
</dbReference>
<dbReference type="RefSeq" id="WP_204718271.1">
    <property type="nucleotide sequence ID" value="NZ_JAFFGU010000006.1"/>
</dbReference>
<evidence type="ECO:0000313" key="4">
    <source>
        <dbReference type="EMBL" id="MBM7279001.1"/>
    </source>
</evidence>
<organism evidence="4 5">
    <name type="scientific">Gordonia rubripertincta</name>
    <name type="common">Rhodococcus corallinus</name>
    <dbReference type="NCBI Taxonomy" id="36822"/>
    <lineage>
        <taxon>Bacteria</taxon>
        <taxon>Bacillati</taxon>
        <taxon>Actinomycetota</taxon>
        <taxon>Actinomycetes</taxon>
        <taxon>Mycobacteriales</taxon>
        <taxon>Gordoniaceae</taxon>
        <taxon>Gordonia</taxon>
    </lineage>
</organism>